<dbReference type="GO" id="GO:0016787">
    <property type="term" value="F:hydrolase activity"/>
    <property type="evidence" value="ECO:0007669"/>
    <property type="project" value="UniProtKB-KW"/>
</dbReference>
<evidence type="ECO:0000313" key="7">
    <source>
        <dbReference type="Proteomes" id="UP001138757"/>
    </source>
</evidence>
<keyword evidence="7" id="KW-1185">Reference proteome</keyword>
<evidence type="ECO:0000256" key="4">
    <source>
        <dbReference type="ARBA" id="ARBA00022833"/>
    </source>
</evidence>
<reference evidence="6" key="1">
    <citation type="submission" date="2021-05" db="EMBL/GenBank/DDBJ databases">
        <title>Genome of Sphingobium sp. strain.</title>
        <authorList>
            <person name="Fan R."/>
        </authorList>
    </citation>
    <scope>NUCLEOTIDE SEQUENCE</scope>
    <source>
        <strain evidence="6">H33</strain>
    </source>
</reference>
<dbReference type="SUPFAM" id="SSF56281">
    <property type="entry name" value="Metallo-hydrolase/oxidoreductase"/>
    <property type="match status" value="1"/>
</dbReference>
<gene>
    <name evidence="6" type="ORF">KK488_01730</name>
</gene>
<evidence type="ECO:0000259" key="5">
    <source>
        <dbReference type="SMART" id="SM00849"/>
    </source>
</evidence>
<proteinExistence type="inferred from homology"/>
<organism evidence="6 7">
    <name type="scientific">Sphingobium nicotianae</name>
    <dbReference type="NCBI Taxonomy" id="2782607"/>
    <lineage>
        <taxon>Bacteria</taxon>
        <taxon>Pseudomonadati</taxon>
        <taxon>Pseudomonadota</taxon>
        <taxon>Alphaproteobacteria</taxon>
        <taxon>Sphingomonadales</taxon>
        <taxon>Sphingomonadaceae</taxon>
        <taxon>Sphingobium</taxon>
    </lineage>
</organism>
<accession>A0A9X1D9G6</accession>
<protein>
    <submittedName>
        <fullName evidence="6">MBL fold metallo-hydrolase</fullName>
    </submittedName>
</protein>
<keyword evidence="4" id="KW-0862">Zinc</keyword>
<dbReference type="Proteomes" id="UP001138757">
    <property type="component" value="Unassembled WGS sequence"/>
</dbReference>
<name>A0A9X1D9G6_9SPHN</name>
<evidence type="ECO:0000256" key="3">
    <source>
        <dbReference type="ARBA" id="ARBA00022801"/>
    </source>
</evidence>
<comment type="similarity">
    <text evidence="1">Belongs to the metallo-beta-lactamase superfamily.</text>
</comment>
<dbReference type="InterPro" id="IPR001279">
    <property type="entry name" value="Metallo-B-lactamas"/>
</dbReference>
<dbReference type="PANTHER" id="PTHR42978">
    <property type="entry name" value="QUORUM-QUENCHING LACTONASE YTNP-RELATED-RELATED"/>
    <property type="match status" value="1"/>
</dbReference>
<dbReference type="InterPro" id="IPR036866">
    <property type="entry name" value="RibonucZ/Hydroxyglut_hydro"/>
</dbReference>
<dbReference type="InterPro" id="IPR051013">
    <property type="entry name" value="MBL_superfamily_lactonases"/>
</dbReference>
<keyword evidence="3" id="KW-0378">Hydrolase</keyword>
<dbReference type="Gene3D" id="3.60.15.10">
    <property type="entry name" value="Ribonuclease Z/Hydroxyacylglutathione hydrolase-like"/>
    <property type="match status" value="1"/>
</dbReference>
<dbReference type="SMART" id="SM00849">
    <property type="entry name" value="Lactamase_B"/>
    <property type="match status" value="1"/>
</dbReference>
<evidence type="ECO:0000313" key="6">
    <source>
        <dbReference type="EMBL" id="MBT2185661.1"/>
    </source>
</evidence>
<dbReference type="AlphaFoldDB" id="A0A9X1D9G6"/>
<dbReference type="RefSeq" id="WP_214621397.1">
    <property type="nucleotide sequence ID" value="NZ_JAHGAW010000001.1"/>
</dbReference>
<evidence type="ECO:0000256" key="1">
    <source>
        <dbReference type="ARBA" id="ARBA00007749"/>
    </source>
</evidence>
<dbReference type="EMBL" id="JAHGAW010000001">
    <property type="protein sequence ID" value="MBT2185661.1"/>
    <property type="molecule type" value="Genomic_DNA"/>
</dbReference>
<dbReference type="Pfam" id="PF00753">
    <property type="entry name" value="Lactamase_B"/>
    <property type="match status" value="1"/>
</dbReference>
<sequence length="298" mass="33947">MSVEHMRSWKIGDVAVTRIVELWKFTDHINMTIADAEPEEVIAMDWLHPHYATPDGQQIMNFQGFVVQTPELNVMLDTCIGNGRDRFYDVFRDLNTSYIEDLGTLGLKREDIDVVLCTHLHFDHVGWNTYWDGSQWAPTFPNARYLFGKTEYAAWQEMRSHDDHGPHDVRHFIDCIDPIMERGLADLIDTDHRISEELWVEPSHGHTPGHIHLCIESNGERGVITGDLMHHPIQTALPSRPARFDMDPVAGKATRESFVEKYKDSGALVIGAHFADPTAGWIRSDGDGQRFFGVGLED</sequence>
<dbReference type="PANTHER" id="PTHR42978:SF6">
    <property type="entry name" value="QUORUM-QUENCHING LACTONASE YTNP-RELATED"/>
    <property type="match status" value="1"/>
</dbReference>
<evidence type="ECO:0000256" key="2">
    <source>
        <dbReference type="ARBA" id="ARBA00022723"/>
    </source>
</evidence>
<keyword evidence="2" id="KW-0479">Metal-binding</keyword>
<dbReference type="GO" id="GO:0046872">
    <property type="term" value="F:metal ion binding"/>
    <property type="evidence" value="ECO:0007669"/>
    <property type="project" value="UniProtKB-KW"/>
</dbReference>
<comment type="caution">
    <text evidence="6">The sequence shown here is derived from an EMBL/GenBank/DDBJ whole genome shotgun (WGS) entry which is preliminary data.</text>
</comment>
<dbReference type="CDD" id="cd16277">
    <property type="entry name" value="metallo-hydrolase-like_MBL-fold"/>
    <property type="match status" value="1"/>
</dbReference>
<feature type="domain" description="Metallo-beta-lactamase" evidence="5">
    <location>
        <begin position="60"/>
        <end position="273"/>
    </location>
</feature>